<feature type="transmembrane region" description="Helical" evidence="1">
    <location>
        <begin position="32"/>
        <end position="53"/>
    </location>
</feature>
<name>A0A1I0F804_9BACI</name>
<protein>
    <recommendedName>
        <fullName evidence="4">DUF1499 domain-containing protein</fullName>
    </recommendedName>
</protein>
<organism evidence="2 3">
    <name type="scientific">Oceanobacillus limi</name>
    <dbReference type="NCBI Taxonomy" id="930131"/>
    <lineage>
        <taxon>Bacteria</taxon>
        <taxon>Bacillati</taxon>
        <taxon>Bacillota</taxon>
        <taxon>Bacilli</taxon>
        <taxon>Bacillales</taxon>
        <taxon>Bacillaceae</taxon>
        <taxon>Oceanobacillus</taxon>
    </lineage>
</organism>
<accession>A0A1I0F804</accession>
<gene>
    <name evidence="2" type="ORF">SAMN05216389_11451</name>
</gene>
<evidence type="ECO:0000313" key="3">
    <source>
        <dbReference type="Proteomes" id="UP000198618"/>
    </source>
</evidence>
<evidence type="ECO:0008006" key="4">
    <source>
        <dbReference type="Google" id="ProtNLM"/>
    </source>
</evidence>
<keyword evidence="1" id="KW-0812">Transmembrane</keyword>
<keyword evidence="1" id="KW-1133">Transmembrane helix</keyword>
<keyword evidence="3" id="KW-1185">Reference proteome</keyword>
<dbReference type="EMBL" id="FOHE01000014">
    <property type="protein sequence ID" value="SET54128.1"/>
    <property type="molecule type" value="Genomic_DNA"/>
</dbReference>
<sequence length="168" mass="19152">MKKYIVFFLLSSVLYGFIMFLMFDGVSLSESIVTGFLFGLFIAVTLGIIDYLFRRSSGGKIGGRVKQQQEIIIQRPFNETVNLCRKSIEKYNGKKLTTDPTEGIIQGRIGVSWQSWGEKIMIKLDELNSEETVVTITSKPLLPTTVIDYGKNKRNITRLTKYIETYSE</sequence>
<evidence type="ECO:0000313" key="2">
    <source>
        <dbReference type="EMBL" id="SET54128.1"/>
    </source>
</evidence>
<evidence type="ECO:0000256" key="1">
    <source>
        <dbReference type="SAM" id="Phobius"/>
    </source>
</evidence>
<dbReference type="RefSeq" id="WP_090871048.1">
    <property type="nucleotide sequence ID" value="NZ_FOHE01000014.1"/>
</dbReference>
<dbReference type="STRING" id="930131.SAMN05216389_11451"/>
<reference evidence="2 3" key="1">
    <citation type="submission" date="2016-10" db="EMBL/GenBank/DDBJ databases">
        <authorList>
            <person name="de Groot N.N."/>
        </authorList>
    </citation>
    <scope>NUCLEOTIDE SEQUENCE [LARGE SCALE GENOMIC DNA]</scope>
    <source>
        <strain evidence="2 3">IBRC-M 10780</strain>
    </source>
</reference>
<dbReference type="Proteomes" id="UP000198618">
    <property type="component" value="Unassembled WGS sequence"/>
</dbReference>
<keyword evidence="1" id="KW-0472">Membrane</keyword>
<dbReference type="AlphaFoldDB" id="A0A1I0F804"/>
<feature type="transmembrane region" description="Helical" evidence="1">
    <location>
        <begin position="7"/>
        <end position="26"/>
    </location>
</feature>
<dbReference type="OrthoDB" id="2840289at2"/>
<proteinExistence type="predicted"/>